<dbReference type="PANTHER" id="PTHR43553">
    <property type="entry name" value="HEAVY METAL TRANSPORTER"/>
    <property type="match status" value="1"/>
</dbReference>
<dbReference type="PANTHER" id="PTHR43553:SF3">
    <property type="entry name" value="ABC TRANSPORTER ATP-BINDING PROTEIN MODF"/>
    <property type="match status" value="1"/>
</dbReference>
<dbReference type="GO" id="GO:0016887">
    <property type="term" value="F:ATP hydrolysis activity"/>
    <property type="evidence" value="ECO:0007669"/>
    <property type="project" value="InterPro"/>
</dbReference>
<dbReference type="Proteomes" id="UP001199795">
    <property type="component" value="Unassembled WGS sequence"/>
</dbReference>
<dbReference type="CDD" id="cd00267">
    <property type="entry name" value="ABC_ATPase"/>
    <property type="match status" value="1"/>
</dbReference>
<evidence type="ECO:0000313" key="6">
    <source>
        <dbReference type="Proteomes" id="UP001199795"/>
    </source>
</evidence>
<evidence type="ECO:0000256" key="3">
    <source>
        <dbReference type="ARBA" id="ARBA00022840"/>
    </source>
</evidence>
<gene>
    <name evidence="5" type="ORF">L3X37_12285</name>
</gene>
<dbReference type="InterPro" id="IPR003593">
    <property type="entry name" value="AAA+_ATPase"/>
</dbReference>
<dbReference type="SMART" id="SM00382">
    <property type="entry name" value="AAA"/>
    <property type="match status" value="1"/>
</dbReference>
<accession>A0AAE3JMB1</accession>
<sequence length="410" mass="46569">MHKHIALYISNNDDKEQLIKRIISENFIGDFTTLKGAIFSKKTLDKFIDEEVRHGQFNVVTSANNSLLNSSEGERKKALLQHLISQNPEYILVDNVFGNLDIESQKNIEITLTQLSQKTPIIQITNRVEDILPFVNQLYKLKHSIPILCENKDSLIDDKPKDFLLSLPKPYNQTNNQFSSLVKFKNVTICYGSRTIVNGINWEIKPGEFWQLIGPNGSGKSTLLSLISGDNPKAYNQDITLFGIKKGSGESVWDIKRKIGYFSSEYLRGFERLQPIERMIISGFFDSIGLYKIPNERQLTLAHQWLKVLNMFHIKDKSFLSLSVGHQRLVLIARAMVKHPPLLILDEPTNGLDDNDAALFCKLVNKIASESNTAILYVSHRNEAHLINPNYIYQLQPKNTGSIGNIIKSS</sequence>
<dbReference type="EMBL" id="JAKKDU010000015">
    <property type="protein sequence ID" value="MCF7569137.1"/>
    <property type="molecule type" value="Genomic_DNA"/>
</dbReference>
<organism evidence="5 6">
    <name type="scientific">Wocania arenilitoris</name>
    <dbReference type="NCBI Taxonomy" id="2044858"/>
    <lineage>
        <taxon>Bacteria</taxon>
        <taxon>Pseudomonadati</taxon>
        <taxon>Bacteroidota</taxon>
        <taxon>Flavobacteriia</taxon>
        <taxon>Flavobacteriales</taxon>
        <taxon>Flavobacteriaceae</taxon>
        <taxon>Wocania</taxon>
    </lineage>
</organism>
<dbReference type="SUPFAM" id="SSF52540">
    <property type="entry name" value="P-loop containing nucleoside triphosphate hydrolases"/>
    <property type="match status" value="2"/>
</dbReference>
<protein>
    <submittedName>
        <fullName evidence="5">ATP-binding cassette domain-containing protein</fullName>
    </submittedName>
</protein>
<dbReference type="InterPro" id="IPR050095">
    <property type="entry name" value="ECF_ABC_transporter_ATP-bd"/>
</dbReference>
<keyword evidence="6" id="KW-1185">Reference proteome</keyword>
<dbReference type="GO" id="GO:0005524">
    <property type="term" value="F:ATP binding"/>
    <property type="evidence" value="ECO:0007669"/>
    <property type="project" value="UniProtKB-KW"/>
</dbReference>
<feature type="domain" description="ABC transporter" evidence="4">
    <location>
        <begin position="182"/>
        <end position="409"/>
    </location>
</feature>
<keyword evidence="1" id="KW-0813">Transport</keyword>
<keyword evidence="3 5" id="KW-0067">ATP-binding</keyword>
<dbReference type="RefSeq" id="WP_237240472.1">
    <property type="nucleotide sequence ID" value="NZ_JAKKDU010000015.1"/>
</dbReference>
<dbReference type="Pfam" id="PF00005">
    <property type="entry name" value="ABC_tran"/>
    <property type="match status" value="1"/>
</dbReference>
<keyword evidence="2" id="KW-0547">Nucleotide-binding</keyword>
<dbReference type="AlphaFoldDB" id="A0AAE3JMB1"/>
<reference evidence="5" key="1">
    <citation type="submission" date="2022-01" db="EMBL/GenBank/DDBJ databases">
        <title>Draft genome sequence of Sabulilitoribacter arenilitoris KCTC 52401.</title>
        <authorList>
            <person name="Oh J.-S."/>
        </authorList>
    </citation>
    <scope>NUCLEOTIDE SEQUENCE</scope>
    <source>
        <strain evidence="5">HMF6543</strain>
    </source>
</reference>
<name>A0AAE3JMB1_9FLAO</name>
<dbReference type="PROSITE" id="PS50893">
    <property type="entry name" value="ABC_TRANSPORTER_2"/>
    <property type="match status" value="1"/>
</dbReference>
<comment type="caution">
    <text evidence="5">The sequence shown here is derived from an EMBL/GenBank/DDBJ whole genome shotgun (WGS) entry which is preliminary data.</text>
</comment>
<dbReference type="GO" id="GO:0042626">
    <property type="term" value="F:ATPase-coupled transmembrane transporter activity"/>
    <property type="evidence" value="ECO:0007669"/>
    <property type="project" value="TreeGrafter"/>
</dbReference>
<evidence type="ECO:0000256" key="1">
    <source>
        <dbReference type="ARBA" id="ARBA00022448"/>
    </source>
</evidence>
<evidence type="ECO:0000256" key="2">
    <source>
        <dbReference type="ARBA" id="ARBA00022741"/>
    </source>
</evidence>
<dbReference type="InterPro" id="IPR027417">
    <property type="entry name" value="P-loop_NTPase"/>
</dbReference>
<proteinExistence type="predicted"/>
<evidence type="ECO:0000259" key="4">
    <source>
        <dbReference type="PROSITE" id="PS50893"/>
    </source>
</evidence>
<dbReference type="InterPro" id="IPR003439">
    <property type="entry name" value="ABC_transporter-like_ATP-bd"/>
</dbReference>
<evidence type="ECO:0000313" key="5">
    <source>
        <dbReference type="EMBL" id="MCF7569137.1"/>
    </source>
</evidence>
<dbReference type="Gene3D" id="3.40.50.300">
    <property type="entry name" value="P-loop containing nucleotide triphosphate hydrolases"/>
    <property type="match status" value="2"/>
</dbReference>
<dbReference type="GO" id="GO:0043190">
    <property type="term" value="C:ATP-binding cassette (ABC) transporter complex"/>
    <property type="evidence" value="ECO:0007669"/>
    <property type="project" value="TreeGrafter"/>
</dbReference>